<keyword evidence="2" id="KW-0973">c-di-GMP</keyword>
<evidence type="ECO:0000256" key="2">
    <source>
        <dbReference type="ARBA" id="ARBA00022636"/>
    </source>
</evidence>
<evidence type="ECO:0000256" key="3">
    <source>
        <dbReference type="SAM" id="Phobius"/>
    </source>
</evidence>
<dbReference type="EC" id="3.1.4.52" evidence="1"/>
<evidence type="ECO:0000313" key="7">
    <source>
        <dbReference type="Proteomes" id="UP000626148"/>
    </source>
</evidence>
<dbReference type="SMART" id="SM00052">
    <property type="entry name" value="EAL"/>
    <property type="match status" value="1"/>
</dbReference>
<dbReference type="SMART" id="SM00267">
    <property type="entry name" value="GGDEF"/>
    <property type="match status" value="1"/>
</dbReference>
<sequence length="581" mass="65250">MRHDVGVDLYRGAAAANQARSRINPFDPVAFYQWFERHWERLQWITLPLLMVLMVGVYSLVYATGGIKYVYSHSMYLVILLGGFLLGARGGLLIGLLAGVVLGPFMPIDVATGEPQKLFNWLYRTGFFGLAGLLSGVARDGTRHYLAHLNWALRHDAVTGLSNRRALIEYLEGLRDSQRQRLALTVISLDNVAEMEAAHGPDITDEIIRQMACRLGPKLNRGHCCYRINTHQVAALIAISTDADLERRLEDVTAECGEPYAFGQIRIHGDIRIGYADISQLDVEPEQYLRRAEMALRNASTLSQHRVRFTPDLDTLHTRENLELLGELTAALLTNQLALHYQPKINLADGRITGVEALMRWNHPERGFIPPGKFIPRAEQSTLIDRLTAWALDTALAQLVAWRRDGLELTVAVNVSTHNLMQPNFVDSVVNLLKKHDLPGQHLELEVTEGAFMMDLDHSIDKLKRLADHGIQLSIDDFGTGYSSLRYLNDLPVSIIKIDQSFIRTLSPTGPTAHIVNASVTLAHQLGKKVVAEGVEDADVYRYLRDIECDMAQGYFMQRPASADDLSRWYRSEQGVFRLDP</sequence>
<evidence type="ECO:0000259" key="4">
    <source>
        <dbReference type="PROSITE" id="PS50883"/>
    </source>
</evidence>
<dbReference type="RefSeq" id="WP_189607334.1">
    <property type="nucleotide sequence ID" value="NZ_BMXR01000002.1"/>
</dbReference>
<dbReference type="SUPFAM" id="SSF55073">
    <property type="entry name" value="Nucleotide cyclase"/>
    <property type="match status" value="1"/>
</dbReference>
<dbReference type="InterPro" id="IPR029787">
    <property type="entry name" value="Nucleotide_cyclase"/>
</dbReference>
<evidence type="ECO:0000313" key="6">
    <source>
        <dbReference type="EMBL" id="GGX44689.1"/>
    </source>
</evidence>
<organism evidence="6 7">
    <name type="scientific">Saccharospirillum salsuginis</name>
    <dbReference type="NCBI Taxonomy" id="418750"/>
    <lineage>
        <taxon>Bacteria</taxon>
        <taxon>Pseudomonadati</taxon>
        <taxon>Pseudomonadota</taxon>
        <taxon>Gammaproteobacteria</taxon>
        <taxon>Oceanospirillales</taxon>
        <taxon>Saccharospirillaceae</taxon>
        <taxon>Saccharospirillum</taxon>
    </lineage>
</organism>
<dbReference type="InterPro" id="IPR050706">
    <property type="entry name" value="Cyclic-di-GMP_PDE-like"/>
</dbReference>
<dbReference type="GO" id="GO:0071111">
    <property type="term" value="F:cyclic-guanylate-specific phosphodiesterase activity"/>
    <property type="evidence" value="ECO:0007669"/>
    <property type="project" value="UniProtKB-EC"/>
</dbReference>
<dbReference type="PROSITE" id="PS50883">
    <property type="entry name" value="EAL"/>
    <property type="match status" value="1"/>
</dbReference>
<dbReference type="Pfam" id="PF00990">
    <property type="entry name" value="GGDEF"/>
    <property type="match status" value="1"/>
</dbReference>
<dbReference type="InterPro" id="IPR000160">
    <property type="entry name" value="GGDEF_dom"/>
</dbReference>
<keyword evidence="3" id="KW-0812">Transmembrane</keyword>
<evidence type="ECO:0000256" key="1">
    <source>
        <dbReference type="ARBA" id="ARBA00012282"/>
    </source>
</evidence>
<feature type="domain" description="GGDEF" evidence="5">
    <location>
        <begin position="180"/>
        <end position="312"/>
    </location>
</feature>
<evidence type="ECO:0000259" key="5">
    <source>
        <dbReference type="PROSITE" id="PS50887"/>
    </source>
</evidence>
<feature type="transmembrane region" description="Helical" evidence="3">
    <location>
        <begin position="75"/>
        <end position="101"/>
    </location>
</feature>
<feature type="transmembrane region" description="Helical" evidence="3">
    <location>
        <begin position="42"/>
        <end position="63"/>
    </location>
</feature>
<dbReference type="Proteomes" id="UP000626148">
    <property type="component" value="Unassembled WGS sequence"/>
</dbReference>
<reference evidence="6" key="1">
    <citation type="journal article" date="2014" name="Int. J. Syst. Evol. Microbiol.">
        <title>Complete genome sequence of Corynebacterium casei LMG S-19264T (=DSM 44701T), isolated from a smear-ripened cheese.</title>
        <authorList>
            <consortium name="US DOE Joint Genome Institute (JGI-PGF)"/>
            <person name="Walter F."/>
            <person name="Albersmeier A."/>
            <person name="Kalinowski J."/>
            <person name="Ruckert C."/>
        </authorList>
    </citation>
    <scope>NUCLEOTIDE SEQUENCE</scope>
    <source>
        <strain evidence="6">KCTC 22169</strain>
    </source>
</reference>
<dbReference type="Pfam" id="PF00563">
    <property type="entry name" value="EAL"/>
    <property type="match status" value="1"/>
</dbReference>
<dbReference type="PANTHER" id="PTHR33121">
    <property type="entry name" value="CYCLIC DI-GMP PHOSPHODIESTERASE PDEF"/>
    <property type="match status" value="1"/>
</dbReference>
<name>A0A918K2V8_9GAMM</name>
<dbReference type="Gene3D" id="3.20.20.450">
    <property type="entry name" value="EAL domain"/>
    <property type="match status" value="1"/>
</dbReference>
<dbReference type="AlphaFoldDB" id="A0A918K2V8"/>
<dbReference type="InterPro" id="IPR043128">
    <property type="entry name" value="Rev_trsase/Diguanyl_cyclase"/>
</dbReference>
<keyword evidence="7" id="KW-1185">Reference proteome</keyword>
<dbReference type="InterPro" id="IPR035919">
    <property type="entry name" value="EAL_sf"/>
</dbReference>
<protein>
    <recommendedName>
        <fullName evidence="1">cyclic-guanylate-specific phosphodiesterase</fullName>
        <ecNumber evidence="1">3.1.4.52</ecNumber>
    </recommendedName>
</protein>
<dbReference type="EMBL" id="BMXR01000002">
    <property type="protein sequence ID" value="GGX44689.1"/>
    <property type="molecule type" value="Genomic_DNA"/>
</dbReference>
<dbReference type="FunFam" id="3.20.20.450:FF:000001">
    <property type="entry name" value="Cyclic di-GMP phosphodiesterase yahA"/>
    <property type="match status" value="1"/>
</dbReference>
<dbReference type="PANTHER" id="PTHR33121:SF19">
    <property type="entry name" value="CYCLIC DI-GMP PHOSPHODIESTERASE PA2567"/>
    <property type="match status" value="1"/>
</dbReference>
<keyword evidence="3" id="KW-1133">Transmembrane helix</keyword>
<dbReference type="SUPFAM" id="SSF141868">
    <property type="entry name" value="EAL domain-like"/>
    <property type="match status" value="1"/>
</dbReference>
<comment type="caution">
    <text evidence="6">The sequence shown here is derived from an EMBL/GenBank/DDBJ whole genome shotgun (WGS) entry which is preliminary data.</text>
</comment>
<dbReference type="PROSITE" id="PS50887">
    <property type="entry name" value="GGDEF"/>
    <property type="match status" value="1"/>
</dbReference>
<feature type="domain" description="EAL" evidence="4">
    <location>
        <begin position="321"/>
        <end position="574"/>
    </location>
</feature>
<reference evidence="6" key="2">
    <citation type="submission" date="2020-09" db="EMBL/GenBank/DDBJ databases">
        <authorList>
            <person name="Sun Q."/>
            <person name="Kim S."/>
        </authorList>
    </citation>
    <scope>NUCLEOTIDE SEQUENCE</scope>
    <source>
        <strain evidence="6">KCTC 22169</strain>
    </source>
</reference>
<keyword evidence="3" id="KW-0472">Membrane</keyword>
<accession>A0A918K2V8</accession>
<proteinExistence type="predicted"/>
<dbReference type="InterPro" id="IPR001633">
    <property type="entry name" value="EAL_dom"/>
</dbReference>
<dbReference type="Gene3D" id="3.30.70.270">
    <property type="match status" value="1"/>
</dbReference>
<gene>
    <name evidence="6" type="ORF">GCM10007392_09360</name>
</gene>
<dbReference type="CDD" id="cd01948">
    <property type="entry name" value="EAL"/>
    <property type="match status" value="1"/>
</dbReference>